<feature type="compositionally biased region" description="Polar residues" evidence="1">
    <location>
        <begin position="25"/>
        <end position="41"/>
    </location>
</feature>
<proteinExistence type="predicted"/>
<dbReference type="VEuPathDB" id="FungiDB:I7I51_05645"/>
<sequence>MAVGAFGDAAGLSNYDSRSGDTAHWKNSSDNNGGKVTPGHSTSRVTCVAAGIHVDREVPGTWLHFRFLRGIPGTARRWAGLAGWTGESAAGRVSLQRGI</sequence>
<reference evidence="2" key="1">
    <citation type="submission" date="2021-01" db="EMBL/GenBank/DDBJ databases">
        <title>Chromosome-level genome assembly of a human fungal pathogen reveals clustering of transcriptionally co-regulated genes.</title>
        <authorList>
            <person name="Voorhies M."/>
            <person name="Cohen S."/>
            <person name="Shea T.P."/>
            <person name="Petrus S."/>
            <person name="Munoz J.F."/>
            <person name="Poplawski S."/>
            <person name="Goldman W.E."/>
            <person name="Michael T."/>
            <person name="Cuomo C.A."/>
            <person name="Sil A."/>
            <person name="Beyhan S."/>
        </authorList>
    </citation>
    <scope>NUCLEOTIDE SEQUENCE</scope>
    <source>
        <strain evidence="2">WU24</strain>
    </source>
</reference>
<dbReference type="Proteomes" id="UP000663671">
    <property type="component" value="Chromosome 4"/>
</dbReference>
<accession>A0A8A1M6C1</accession>
<dbReference type="AlphaFoldDB" id="A0A8A1M6C1"/>
<evidence type="ECO:0000313" key="3">
    <source>
        <dbReference type="Proteomes" id="UP000663671"/>
    </source>
</evidence>
<name>A0A8A1M6C1_AJECA</name>
<organism evidence="2 3">
    <name type="scientific">Ajellomyces capsulatus</name>
    <name type="common">Darling's disease fungus</name>
    <name type="synonym">Histoplasma capsulatum</name>
    <dbReference type="NCBI Taxonomy" id="5037"/>
    <lineage>
        <taxon>Eukaryota</taxon>
        <taxon>Fungi</taxon>
        <taxon>Dikarya</taxon>
        <taxon>Ascomycota</taxon>
        <taxon>Pezizomycotina</taxon>
        <taxon>Eurotiomycetes</taxon>
        <taxon>Eurotiomycetidae</taxon>
        <taxon>Onygenales</taxon>
        <taxon>Ajellomycetaceae</taxon>
        <taxon>Histoplasma</taxon>
    </lineage>
</organism>
<evidence type="ECO:0000313" key="2">
    <source>
        <dbReference type="EMBL" id="QSS60840.1"/>
    </source>
</evidence>
<protein>
    <submittedName>
        <fullName evidence="2">Uncharacterized protein</fullName>
    </submittedName>
</protein>
<gene>
    <name evidence="2" type="ORF">I7I51_05645</name>
</gene>
<evidence type="ECO:0000256" key="1">
    <source>
        <dbReference type="SAM" id="MobiDB-lite"/>
    </source>
</evidence>
<feature type="region of interest" description="Disordered" evidence="1">
    <location>
        <begin position="1"/>
        <end position="41"/>
    </location>
</feature>
<dbReference type="EMBL" id="CP069110">
    <property type="protein sequence ID" value="QSS60840.1"/>
    <property type="molecule type" value="Genomic_DNA"/>
</dbReference>